<dbReference type="Proteomes" id="UP000662572">
    <property type="component" value="Unassembled WGS sequence"/>
</dbReference>
<evidence type="ECO:0000256" key="3">
    <source>
        <dbReference type="ARBA" id="ARBA00022723"/>
    </source>
</evidence>
<dbReference type="InterPro" id="IPR032694">
    <property type="entry name" value="CopC/D"/>
</dbReference>
<dbReference type="InterPro" id="IPR007348">
    <property type="entry name" value="CopC_dom"/>
</dbReference>
<keyword evidence="10" id="KW-1185">Reference proteome</keyword>
<reference evidence="9" key="2">
    <citation type="submission" date="2020-09" db="EMBL/GenBank/DDBJ databases">
        <authorList>
            <person name="Sun Q."/>
            <person name="Kim S."/>
        </authorList>
    </citation>
    <scope>NUCLEOTIDE SEQUENCE</scope>
    <source>
        <strain evidence="9">KCTC 32296</strain>
    </source>
</reference>
<evidence type="ECO:0000256" key="6">
    <source>
        <dbReference type="ARBA" id="ARBA00023008"/>
    </source>
</evidence>
<dbReference type="GO" id="GO:0005507">
    <property type="term" value="F:copper ion binding"/>
    <property type="evidence" value="ECO:0007669"/>
    <property type="project" value="InterPro"/>
</dbReference>
<dbReference type="GO" id="GO:0006825">
    <property type="term" value="P:copper ion transport"/>
    <property type="evidence" value="ECO:0007669"/>
    <property type="project" value="InterPro"/>
</dbReference>
<dbReference type="GO" id="GO:0046688">
    <property type="term" value="P:response to copper ion"/>
    <property type="evidence" value="ECO:0007669"/>
    <property type="project" value="InterPro"/>
</dbReference>
<reference evidence="9" key="1">
    <citation type="journal article" date="2014" name="Int. J. Syst. Evol. Microbiol.">
        <title>Complete genome sequence of Corynebacterium casei LMG S-19264T (=DSM 44701T), isolated from a smear-ripened cheese.</title>
        <authorList>
            <consortium name="US DOE Joint Genome Institute (JGI-PGF)"/>
            <person name="Walter F."/>
            <person name="Albersmeier A."/>
            <person name="Kalinowski J."/>
            <person name="Ruckert C."/>
        </authorList>
    </citation>
    <scope>NUCLEOTIDE SEQUENCE</scope>
    <source>
        <strain evidence="9">KCTC 32296</strain>
    </source>
</reference>
<protein>
    <recommendedName>
        <fullName evidence="8">CopC domain-containing protein</fullName>
    </recommendedName>
</protein>
<dbReference type="GO" id="GO:0005886">
    <property type="term" value="C:plasma membrane"/>
    <property type="evidence" value="ECO:0007669"/>
    <property type="project" value="TreeGrafter"/>
</dbReference>
<keyword evidence="3" id="KW-0479">Metal-binding</keyword>
<keyword evidence="6" id="KW-0186">Copper</keyword>
<keyword evidence="4 7" id="KW-0732">Signal</keyword>
<comment type="similarity">
    <text evidence="2">Belongs to the CopC family.</text>
</comment>
<feature type="signal peptide" evidence="7">
    <location>
        <begin position="1"/>
        <end position="25"/>
    </location>
</feature>
<dbReference type="InterPro" id="IPR014755">
    <property type="entry name" value="Cu-Rt/internalin_Ig-like"/>
</dbReference>
<evidence type="ECO:0000256" key="2">
    <source>
        <dbReference type="ARBA" id="ARBA00010509"/>
    </source>
</evidence>
<dbReference type="GO" id="GO:0042597">
    <property type="term" value="C:periplasmic space"/>
    <property type="evidence" value="ECO:0007669"/>
    <property type="project" value="UniProtKB-SubCell"/>
</dbReference>
<evidence type="ECO:0000256" key="7">
    <source>
        <dbReference type="SAM" id="SignalP"/>
    </source>
</evidence>
<name>A0A918USI2_9CAUL</name>
<dbReference type="Gene3D" id="2.60.40.1220">
    <property type="match status" value="1"/>
</dbReference>
<dbReference type="SUPFAM" id="SSF81296">
    <property type="entry name" value="E set domains"/>
    <property type="match status" value="1"/>
</dbReference>
<dbReference type="InterPro" id="IPR047685">
    <property type="entry name" value="CopC-like"/>
</dbReference>
<dbReference type="NCBIfam" id="NF033814">
    <property type="entry name" value="copper_CopC"/>
    <property type="match status" value="1"/>
</dbReference>
<feature type="domain" description="CopC" evidence="8">
    <location>
        <begin position="26"/>
        <end position="119"/>
    </location>
</feature>
<comment type="subcellular location">
    <subcellularLocation>
        <location evidence="1">Periplasm</location>
    </subcellularLocation>
</comment>
<gene>
    <name evidence="9" type="ORF">GCM10011273_17180</name>
</gene>
<keyword evidence="5" id="KW-0574">Periplasm</keyword>
<dbReference type="PANTHER" id="PTHR34820:SF4">
    <property type="entry name" value="INNER MEMBRANE PROTEIN YEBZ"/>
    <property type="match status" value="1"/>
</dbReference>
<organism evidence="9 10">
    <name type="scientific">Asticcacaulis endophyticus</name>
    <dbReference type="NCBI Taxonomy" id="1395890"/>
    <lineage>
        <taxon>Bacteria</taxon>
        <taxon>Pseudomonadati</taxon>
        <taxon>Pseudomonadota</taxon>
        <taxon>Alphaproteobacteria</taxon>
        <taxon>Caulobacterales</taxon>
        <taxon>Caulobacteraceae</taxon>
        <taxon>Asticcacaulis</taxon>
    </lineage>
</organism>
<dbReference type="PANTHER" id="PTHR34820">
    <property type="entry name" value="INNER MEMBRANE PROTEIN YEBZ"/>
    <property type="match status" value="1"/>
</dbReference>
<proteinExistence type="inferred from homology"/>
<evidence type="ECO:0000259" key="8">
    <source>
        <dbReference type="Pfam" id="PF04234"/>
    </source>
</evidence>
<accession>A0A918USI2</accession>
<comment type="caution">
    <text evidence="9">The sequence shown here is derived from an EMBL/GenBank/DDBJ whole genome shotgun (WGS) entry which is preliminary data.</text>
</comment>
<dbReference type="RefSeq" id="WP_189485934.1">
    <property type="nucleotide sequence ID" value="NZ_BMZB01000001.1"/>
</dbReference>
<evidence type="ECO:0000256" key="1">
    <source>
        <dbReference type="ARBA" id="ARBA00004418"/>
    </source>
</evidence>
<dbReference type="InterPro" id="IPR014756">
    <property type="entry name" value="Ig_E-set"/>
</dbReference>
<dbReference type="EMBL" id="BMZB01000001">
    <property type="protein sequence ID" value="GGZ31186.1"/>
    <property type="molecule type" value="Genomic_DNA"/>
</dbReference>
<sequence>MKKLMNLIAAATLMIAATVSTQALAHAKLQTAMPAAGSTGPSPKTIMLHFNEKMAAKLSSFDITTADGAKIDVTPTVDSSGMMMTAKPKAPLAPGLYKVNWHAVTSDGHRVTGEFTFTVK</sequence>
<dbReference type="Pfam" id="PF04234">
    <property type="entry name" value="CopC"/>
    <property type="match status" value="1"/>
</dbReference>
<evidence type="ECO:0000313" key="9">
    <source>
        <dbReference type="EMBL" id="GGZ31186.1"/>
    </source>
</evidence>
<feature type="chain" id="PRO_5037617624" description="CopC domain-containing protein" evidence="7">
    <location>
        <begin position="26"/>
        <end position="120"/>
    </location>
</feature>
<evidence type="ECO:0000256" key="4">
    <source>
        <dbReference type="ARBA" id="ARBA00022729"/>
    </source>
</evidence>
<evidence type="ECO:0000313" key="10">
    <source>
        <dbReference type="Proteomes" id="UP000662572"/>
    </source>
</evidence>
<evidence type="ECO:0000256" key="5">
    <source>
        <dbReference type="ARBA" id="ARBA00022764"/>
    </source>
</evidence>
<dbReference type="AlphaFoldDB" id="A0A918USI2"/>